<dbReference type="RefSeq" id="WP_013703304.1">
    <property type="nucleotide sequence ID" value="NC_015387.1"/>
</dbReference>
<dbReference type="PROSITE" id="PS50889">
    <property type="entry name" value="S4"/>
    <property type="match status" value="1"/>
</dbReference>
<evidence type="ECO:0000256" key="2">
    <source>
        <dbReference type="ARBA" id="ARBA00023235"/>
    </source>
</evidence>
<sequence length="318" mass="34565">MGSVEVRFSAEGVRLDQAVAERTGASRAKAQAWIAAGYVRVDGVPVTKPGKRLKGETVEVVAPPDPPPRVAPEQRDLEILYEDEDMVVVNKPPGMATHPAPGLTSGTLVNALMGRYAQAAVEGEPPEQVRPGIVHRLDRDTSGVIVVGRHDAAVRRLADAFKNRFVFKRYVAITVGQPPEMTLVAPIGRHPVERHKMHVSGVNARYAETDFSLLATVDGHALVDARPHTGRTHQIRVHLKHLYAPILGDELYGKPSPYISRQALHAYELRIPHPRSGRIMTFVAPVPRDMVAAWEALGGRWPDGLERADVAPPAGGSA</sequence>
<dbReference type="Gene3D" id="3.30.2350.10">
    <property type="entry name" value="Pseudouridine synthase"/>
    <property type="match status" value="1"/>
</dbReference>
<dbReference type="GO" id="GO:0000455">
    <property type="term" value="P:enzyme-directed rRNA pseudouridine synthesis"/>
    <property type="evidence" value="ECO:0007669"/>
    <property type="project" value="TreeGrafter"/>
</dbReference>
<dbReference type="Pfam" id="PF00849">
    <property type="entry name" value="PseudoU_synth_2"/>
    <property type="match status" value="1"/>
</dbReference>
<proteinExistence type="inferred from homology"/>
<keyword evidence="8" id="KW-1185">Reference proteome</keyword>
<dbReference type="EC" id="5.4.99.-" evidence="5"/>
<dbReference type="InterPro" id="IPR020103">
    <property type="entry name" value="PsdUridine_synth_cat_dom_sf"/>
</dbReference>
<feature type="active site" evidence="3">
    <location>
        <position position="138"/>
    </location>
</feature>
<comment type="catalytic activity">
    <reaction evidence="5">
        <text>a uridine in RNA = a pseudouridine in RNA</text>
        <dbReference type="Rhea" id="RHEA:48348"/>
        <dbReference type="Rhea" id="RHEA-COMP:12068"/>
        <dbReference type="Rhea" id="RHEA-COMP:12069"/>
        <dbReference type="ChEBI" id="CHEBI:65314"/>
        <dbReference type="ChEBI" id="CHEBI:65315"/>
    </reaction>
</comment>
<reference evidence="7 8" key="1">
    <citation type="journal article" date="2012" name="Stand. Genomic Sci.">
        <title>Complete genome sequence of the aerobic, heterotroph Marinithermus hydrothermalis type strain (T1(T)) from a deep-sea hydrothermal vent chimney.</title>
        <authorList>
            <person name="Copeland A."/>
            <person name="Gu W."/>
            <person name="Yasawong M."/>
            <person name="Lapidus A."/>
            <person name="Lucas S."/>
            <person name="Deshpande S."/>
            <person name="Pagani I."/>
            <person name="Tapia R."/>
            <person name="Cheng J.F."/>
            <person name="Goodwin L.A."/>
            <person name="Pitluck S."/>
            <person name="Liolios K."/>
            <person name="Ivanova N."/>
            <person name="Mavromatis K."/>
            <person name="Mikhailova N."/>
            <person name="Pati A."/>
            <person name="Chen A."/>
            <person name="Palaniappan K."/>
            <person name="Land M."/>
            <person name="Pan C."/>
            <person name="Brambilla E.M."/>
            <person name="Rohde M."/>
            <person name="Tindall B.J."/>
            <person name="Sikorski J."/>
            <person name="Goker M."/>
            <person name="Detter J.C."/>
            <person name="Bristow J."/>
            <person name="Eisen J.A."/>
            <person name="Markowitz V."/>
            <person name="Hugenholtz P."/>
            <person name="Kyrpides N.C."/>
            <person name="Klenk H.P."/>
            <person name="Woyke T."/>
        </authorList>
    </citation>
    <scope>NUCLEOTIDE SEQUENCE [LARGE SCALE GENOMIC DNA]</scope>
    <source>
        <strain evidence="8">DSM 14884 / JCM 11576 / T1</strain>
    </source>
</reference>
<dbReference type="eggNOG" id="COG0564">
    <property type="taxonomic scope" value="Bacteria"/>
</dbReference>
<dbReference type="GO" id="GO:0003723">
    <property type="term" value="F:RNA binding"/>
    <property type="evidence" value="ECO:0007669"/>
    <property type="project" value="UniProtKB-KW"/>
</dbReference>
<name>F2NLZ4_MARHT</name>
<protein>
    <recommendedName>
        <fullName evidence="5">Pseudouridine synthase</fullName>
        <ecNumber evidence="5">5.4.99.-</ecNumber>
    </recommendedName>
</protein>
<keyword evidence="4" id="KW-0694">RNA-binding</keyword>
<comment type="similarity">
    <text evidence="1 5">Belongs to the pseudouridine synthase RluA family.</text>
</comment>
<dbReference type="AlphaFoldDB" id="F2NLZ4"/>
<dbReference type="OrthoDB" id="9773999at2"/>
<dbReference type="InterPro" id="IPR006224">
    <property type="entry name" value="PsdUridine_synth_RluA-like_CS"/>
</dbReference>
<dbReference type="InterPro" id="IPR036986">
    <property type="entry name" value="S4_RNA-bd_sf"/>
</dbReference>
<dbReference type="InterPro" id="IPR002942">
    <property type="entry name" value="S4_RNA-bd"/>
</dbReference>
<comment type="function">
    <text evidence="5">Responsible for synthesis of pseudouridine from uracil.</text>
</comment>
<evidence type="ECO:0000256" key="4">
    <source>
        <dbReference type="PROSITE-ProRule" id="PRU00182"/>
    </source>
</evidence>
<dbReference type="PANTHER" id="PTHR21600:SF44">
    <property type="entry name" value="RIBOSOMAL LARGE SUBUNIT PSEUDOURIDINE SYNTHASE D"/>
    <property type="match status" value="1"/>
</dbReference>
<dbReference type="HOGENOM" id="CLU_016902_4_1_0"/>
<dbReference type="Gene3D" id="3.10.290.10">
    <property type="entry name" value="RNA-binding S4 domain"/>
    <property type="match status" value="1"/>
</dbReference>
<dbReference type="Proteomes" id="UP000007030">
    <property type="component" value="Chromosome"/>
</dbReference>
<keyword evidence="2 5" id="KW-0413">Isomerase</keyword>
<feature type="domain" description="RNA-binding S4" evidence="6">
    <location>
        <begin position="13"/>
        <end position="75"/>
    </location>
</feature>
<accession>F2NLZ4</accession>
<evidence type="ECO:0000313" key="7">
    <source>
        <dbReference type="EMBL" id="AEB11251.1"/>
    </source>
</evidence>
<dbReference type="PROSITE" id="PS01129">
    <property type="entry name" value="PSI_RLU"/>
    <property type="match status" value="1"/>
</dbReference>
<gene>
    <name evidence="7" type="ordered locus">Marky_0499</name>
</gene>
<evidence type="ECO:0000256" key="1">
    <source>
        <dbReference type="ARBA" id="ARBA00010876"/>
    </source>
</evidence>
<dbReference type="SMART" id="SM00363">
    <property type="entry name" value="S4"/>
    <property type="match status" value="1"/>
</dbReference>
<evidence type="ECO:0000313" key="8">
    <source>
        <dbReference type="Proteomes" id="UP000007030"/>
    </source>
</evidence>
<evidence type="ECO:0000256" key="3">
    <source>
        <dbReference type="PIRSR" id="PIRSR606225-1"/>
    </source>
</evidence>
<dbReference type="CDD" id="cd00165">
    <property type="entry name" value="S4"/>
    <property type="match status" value="1"/>
</dbReference>
<organism evidence="7 8">
    <name type="scientific">Marinithermus hydrothermalis (strain DSM 14884 / JCM 11576 / T1)</name>
    <dbReference type="NCBI Taxonomy" id="869210"/>
    <lineage>
        <taxon>Bacteria</taxon>
        <taxon>Thermotogati</taxon>
        <taxon>Deinococcota</taxon>
        <taxon>Deinococci</taxon>
        <taxon>Thermales</taxon>
        <taxon>Thermaceae</taxon>
        <taxon>Marinithermus</taxon>
    </lineage>
</organism>
<evidence type="ECO:0000259" key="6">
    <source>
        <dbReference type="SMART" id="SM00363"/>
    </source>
</evidence>
<dbReference type="PANTHER" id="PTHR21600">
    <property type="entry name" value="MITOCHONDRIAL RNA PSEUDOURIDINE SYNTHASE"/>
    <property type="match status" value="1"/>
</dbReference>
<dbReference type="InterPro" id="IPR006225">
    <property type="entry name" value="PsdUridine_synth_RluC/D"/>
</dbReference>
<dbReference type="GO" id="GO:0120159">
    <property type="term" value="F:rRNA pseudouridine synthase activity"/>
    <property type="evidence" value="ECO:0007669"/>
    <property type="project" value="UniProtKB-ARBA"/>
</dbReference>
<dbReference type="EMBL" id="CP002630">
    <property type="protein sequence ID" value="AEB11251.1"/>
    <property type="molecule type" value="Genomic_DNA"/>
</dbReference>
<dbReference type="KEGG" id="mhd:Marky_0499"/>
<evidence type="ECO:0000256" key="5">
    <source>
        <dbReference type="RuleBase" id="RU362028"/>
    </source>
</evidence>
<dbReference type="SUPFAM" id="SSF55174">
    <property type="entry name" value="Alpha-L RNA-binding motif"/>
    <property type="match status" value="1"/>
</dbReference>
<dbReference type="InterPro" id="IPR006145">
    <property type="entry name" value="PsdUridine_synth_RsuA/RluA"/>
</dbReference>
<dbReference type="InterPro" id="IPR050188">
    <property type="entry name" value="RluA_PseudoU_synthase"/>
</dbReference>
<dbReference type="CDD" id="cd02869">
    <property type="entry name" value="PseudoU_synth_RluA_like"/>
    <property type="match status" value="1"/>
</dbReference>
<dbReference type="NCBIfam" id="TIGR00005">
    <property type="entry name" value="rluA_subfam"/>
    <property type="match status" value="1"/>
</dbReference>
<dbReference type="Pfam" id="PF01479">
    <property type="entry name" value="S4"/>
    <property type="match status" value="1"/>
</dbReference>
<dbReference type="STRING" id="869210.Marky_0499"/>
<dbReference type="SUPFAM" id="SSF55120">
    <property type="entry name" value="Pseudouridine synthase"/>
    <property type="match status" value="1"/>
</dbReference>